<keyword evidence="4" id="KW-1185">Reference proteome</keyword>
<accession>A0ABP8BN34</accession>
<feature type="transmembrane region" description="Helical" evidence="1">
    <location>
        <begin position="6"/>
        <end position="30"/>
    </location>
</feature>
<dbReference type="Pfam" id="PF26603">
    <property type="entry name" value="DUF8188"/>
    <property type="match status" value="1"/>
</dbReference>
<feature type="domain" description="DUF8188" evidence="2">
    <location>
        <begin position="37"/>
        <end position="191"/>
    </location>
</feature>
<evidence type="ECO:0000256" key="1">
    <source>
        <dbReference type="SAM" id="Phobius"/>
    </source>
</evidence>
<organism evidence="3 4">
    <name type="scientific">Pedobacter jeongneungensis</name>
    <dbReference type="NCBI Taxonomy" id="947309"/>
    <lineage>
        <taxon>Bacteria</taxon>
        <taxon>Pseudomonadati</taxon>
        <taxon>Bacteroidota</taxon>
        <taxon>Sphingobacteriia</taxon>
        <taxon>Sphingobacteriales</taxon>
        <taxon>Sphingobacteriaceae</taxon>
        <taxon>Pedobacter</taxon>
    </lineage>
</organism>
<proteinExistence type="predicted"/>
<name>A0ABP8BN34_9SPHI</name>
<keyword evidence="1" id="KW-0812">Transmembrane</keyword>
<comment type="caution">
    <text evidence="3">The sequence shown here is derived from an EMBL/GenBank/DDBJ whole genome shotgun (WGS) entry which is preliminary data.</text>
</comment>
<evidence type="ECO:0000313" key="4">
    <source>
        <dbReference type="Proteomes" id="UP001501772"/>
    </source>
</evidence>
<dbReference type="RefSeq" id="WP_344853087.1">
    <property type="nucleotide sequence ID" value="NZ_BAABBY010000010.1"/>
</dbReference>
<sequence>MNKQISQAIGWALGVLVVFPLIIYGVNILFKSKANEAKEHIDEYLEEFVPISTSFPKYKDLKLSYSQYSTSLTSPAGSIYKISFFDSILNKHCQIMFFNYPDFEASKFTTVLHNKKIIISINKDDLKNPHYGTKENPIPVFKVRENLPDSVSKNRGYEDGWNVDITDKQFRYNVEQYLTYIMPKDEFKKRFEKTNE</sequence>
<dbReference type="EMBL" id="BAABBY010000010">
    <property type="protein sequence ID" value="GAA4210891.1"/>
    <property type="molecule type" value="Genomic_DNA"/>
</dbReference>
<evidence type="ECO:0000313" key="3">
    <source>
        <dbReference type="EMBL" id="GAA4210891.1"/>
    </source>
</evidence>
<protein>
    <recommendedName>
        <fullName evidence="2">DUF8188 domain-containing protein</fullName>
    </recommendedName>
</protein>
<dbReference type="InterPro" id="IPR058501">
    <property type="entry name" value="DUF8188"/>
</dbReference>
<evidence type="ECO:0000259" key="2">
    <source>
        <dbReference type="Pfam" id="PF26603"/>
    </source>
</evidence>
<reference evidence="4" key="1">
    <citation type="journal article" date="2019" name="Int. J. Syst. Evol. Microbiol.">
        <title>The Global Catalogue of Microorganisms (GCM) 10K type strain sequencing project: providing services to taxonomists for standard genome sequencing and annotation.</title>
        <authorList>
            <consortium name="The Broad Institute Genomics Platform"/>
            <consortium name="The Broad Institute Genome Sequencing Center for Infectious Disease"/>
            <person name="Wu L."/>
            <person name="Ma J."/>
        </authorList>
    </citation>
    <scope>NUCLEOTIDE SEQUENCE [LARGE SCALE GENOMIC DNA]</scope>
    <source>
        <strain evidence="4">JCM 17626</strain>
    </source>
</reference>
<keyword evidence="1" id="KW-0472">Membrane</keyword>
<dbReference type="Proteomes" id="UP001501772">
    <property type="component" value="Unassembled WGS sequence"/>
</dbReference>
<keyword evidence="1" id="KW-1133">Transmembrane helix</keyword>
<gene>
    <name evidence="3" type="ORF">GCM10022289_38960</name>
</gene>